<evidence type="ECO:0000259" key="1">
    <source>
        <dbReference type="Pfam" id="PF04195"/>
    </source>
</evidence>
<name>A0ABD1QXK8_9LAMI</name>
<sequence length="351" mass="40466">MLKKYELPLGHLYRVPRPSEQILGSDPMEVVVYYDNITAGLRFPLHPLFVSFFNEFYVTLGQLAHNSWRISTYFFYSCLTNDIEPCLKLFEIVFDMFLVIGTNCYAYIQLKHFNEPLDLDHELKTRLDKILHLMPPRLLMSEVLSIENLRLVHIGSPEDMDNFDFGGVTDVVGLTTDAEDPFLSPLNKKKKRRADKEKVTAETKIVPYSMPRTTRAEKDHDKKKTVTVVQSLLDKVMAASRKKDSEINQLHKEVDHLGKKLEIADNKAVAGYKKPAEYKSSLYMYGAESLKVAIKMTKEWLVDGHLEINPNEFDRYLWKHQATDLTTQKARTKAHRLDLIVVAVDKDICIA</sequence>
<protein>
    <recommendedName>
        <fullName evidence="1">Transposase (putative) gypsy type domain-containing protein</fullName>
    </recommendedName>
</protein>
<dbReference type="InterPro" id="IPR007321">
    <property type="entry name" value="Transposase_28"/>
</dbReference>
<keyword evidence="3" id="KW-1185">Reference proteome</keyword>
<comment type="caution">
    <text evidence="2">The sequence shown here is derived from an EMBL/GenBank/DDBJ whole genome shotgun (WGS) entry which is preliminary data.</text>
</comment>
<organism evidence="2 3">
    <name type="scientific">Abeliophyllum distichum</name>
    <dbReference type="NCBI Taxonomy" id="126358"/>
    <lineage>
        <taxon>Eukaryota</taxon>
        <taxon>Viridiplantae</taxon>
        <taxon>Streptophyta</taxon>
        <taxon>Embryophyta</taxon>
        <taxon>Tracheophyta</taxon>
        <taxon>Spermatophyta</taxon>
        <taxon>Magnoliopsida</taxon>
        <taxon>eudicotyledons</taxon>
        <taxon>Gunneridae</taxon>
        <taxon>Pentapetalae</taxon>
        <taxon>asterids</taxon>
        <taxon>lamiids</taxon>
        <taxon>Lamiales</taxon>
        <taxon>Oleaceae</taxon>
        <taxon>Forsythieae</taxon>
        <taxon>Abeliophyllum</taxon>
    </lineage>
</organism>
<evidence type="ECO:0000313" key="3">
    <source>
        <dbReference type="Proteomes" id="UP001604336"/>
    </source>
</evidence>
<reference evidence="3" key="1">
    <citation type="submission" date="2024-07" db="EMBL/GenBank/DDBJ databases">
        <title>Two chromosome-level genome assemblies of Korean endemic species Abeliophyllum distichum and Forsythia ovata (Oleaceae).</title>
        <authorList>
            <person name="Jang H."/>
        </authorList>
    </citation>
    <scope>NUCLEOTIDE SEQUENCE [LARGE SCALE GENOMIC DNA]</scope>
</reference>
<evidence type="ECO:0000313" key="2">
    <source>
        <dbReference type="EMBL" id="KAL2480949.1"/>
    </source>
</evidence>
<gene>
    <name evidence="2" type="ORF">Adt_33915</name>
</gene>
<accession>A0ABD1QXK8</accession>
<dbReference type="AlphaFoldDB" id="A0ABD1QXK8"/>
<proteinExistence type="predicted"/>
<dbReference type="Proteomes" id="UP001604336">
    <property type="component" value="Unassembled WGS sequence"/>
</dbReference>
<dbReference type="Pfam" id="PF04195">
    <property type="entry name" value="Transposase_28"/>
    <property type="match status" value="1"/>
</dbReference>
<dbReference type="EMBL" id="JBFOLK010000010">
    <property type="protein sequence ID" value="KAL2480949.1"/>
    <property type="molecule type" value="Genomic_DNA"/>
</dbReference>
<feature type="domain" description="Transposase (putative) gypsy type" evidence="1">
    <location>
        <begin position="31"/>
        <end position="95"/>
    </location>
</feature>